<sequence>MVNERAEKHLEKLFKHIPKSLFDELPLPINIVDENGIVVVMNQAFLNFYGAPDFKNALGRPLSEFDHTTRLPIVLKTGIPEVGIPHEFATGKMAIVDRIPIFDGDQVIGAAGMVVIEELKNHDHAKRIRESIIKSIRPDWEDNTDMQPTTGAKYHFDHIMTQSQLIKHFKDRARSFAATDLPVLITGESGVGKELFAQSIHHHSDRCHKPFVSINCAAIPETLLESELFGYEAGAFTGASRKGKLGKFELADQGTLFLDEIGDLPLSMQSKLLRVLQENQVERIGGSEVKSINVRIISATNRNLHEKIKTQEFRSDLYYRLNVLNLNIPALRERTEDIELLIEHFSSLFYQKTGIYRKFSDEVIRLLSRYPWPGNIRELENIVYRIIVIAENEIIGKELIPEEILQDILGGFAVSNDTVEITSGQPVNSLAEIIKRIEIKIIEDTLEICDNNKSKAAELLGIDRMTLYRKLRCKTGD</sequence>
<dbReference type="InterPro" id="IPR002078">
    <property type="entry name" value="Sigma_54_int"/>
</dbReference>
<name>A0A1I3H1A4_9FIRM</name>
<keyword evidence="7" id="KW-1185">Reference proteome</keyword>
<gene>
    <name evidence="6" type="ORF">SAMN05192551_11113</name>
</gene>
<dbReference type="Pfam" id="PF02954">
    <property type="entry name" value="HTH_8"/>
    <property type="match status" value="1"/>
</dbReference>
<dbReference type="EMBL" id="FOQA01000011">
    <property type="protein sequence ID" value="SFI29337.1"/>
    <property type="molecule type" value="Genomic_DNA"/>
</dbReference>
<dbReference type="GO" id="GO:0006355">
    <property type="term" value="P:regulation of DNA-templated transcription"/>
    <property type="evidence" value="ECO:0007669"/>
    <property type="project" value="InterPro"/>
</dbReference>
<dbReference type="OrthoDB" id="9803970at2"/>
<dbReference type="InterPro" id="IPR035965">
    <property type="entry name" value="PAS-like_dom_sf"/>
</dbReference>
<dbReference type="InterPro" id="IPR025944">
    <property type="entry name" value="Sigma_54_int_dom_CS"/>
</dbReference>
<keyword evidence="1" id="KW-0547">Nucleotide-binding</keyword>
<proteinExistence type="predicted"/>
<dbReference type="Proteomes" id="UP000199287">
    <property type="component" value="Unassembled WGS sequence"/>
</dbReference>
<dbReference type="AlphaFoldDB" id="A0A1I3H1A4"/>
<keyword evidence="2" id="KW-0067">ATP-binding</keyword>
<dbReference type="InterPro" id="IPR002197">
    <property type="entry name" value="HTH_Fis"/>
</dbReference>
<evidence type="ECO:0000256" key="3">
    <source>
        <dbReference type="ARBA" id="ARBA00023015"/>
    </source>
</evidence>
<dbReference type="Pfam" id="PF00158">
    <property type="entry name" value="Sigma54_activat"/>
    <property type="match status" value="1"/>
</dbReference>
<dbReference type="FunFam" id="3.40.50.300:FF:000006">
    <property type="entry name" value="DNA-binding transcriptional regulator NtrC"/>
    <property type="match status" value="1"/>
</dbReference>
<dbReference type="InterPro" id="IPR003593">
    <property type="entry name" value="AAA+_ATPase"/>
</dbReference>
<evidence type="ECO:0000256" key="4">
    <source>
        <dbReference type="ARBA" id="ARBA00023163"/>
    </source>
</evidence>
<dbReference type="InterPro" id="IPR025662">
    <property type="entry name" value="Sigma_54_int_dom_ATP-bd_1"/>
</dbReference>
<keyword evidence="4" id="KW-0804">Transcription</keyword>
<dbReference type="GO" id="GO:0005524">
    <property type="term" value="F:ATP binding"/>
    <property type="evidence" value="ECO:0007669"/>
    <property type="project" value="UniProtKB-KW"/>
</dbReference>
<dbReference type="RefSeq" id="WP_093373488.1">
    <property type="nucleotide sequence ID" value="NZ_FOQA01000011.1"/>
</dbReference>
<dbReference type="SUPFAM" id="SSF52540">
    <property type="entry name" value="P-loop containing nucleoside triphosphate hydrolases"/>
    <property type="match status" value="1"/>
</dbReference>
<dbReference type="PROSITE" id="PS00688">
    <property type="entry name" value="SIGMA54_INTERACT_3"/>
    <property type="match status" value="1"/>
</dbReference>
<dbReference type="SUPFAM" id="SSF46689">
    <property type="entry name" value="Homeodomain-like"/>
    <property type="match status" value="1"/>
</dbReference>
<feature type="domain" description="Sigma-54 factor interaction" evidence="5">
    <location>
        <begin position="159"/>
        <end position="388"/>
    </location>
</feature>
<dbReference type="STRING" id="69895.SAMN05192551_11113"/>
<evidence type="ECO:0000313" key="6">
    <source>
        <dbReference type="EMBL" id="SFI29337.1"/>
    </source>
</evidence>
<dbReference type="Gene3D" id="1.10.8.60">
    <property type="match status" value="1"/>
</dbReference>
<dbReference type="GO" id="GO:0043565">
    <property type="term" value="F:sequence-specific DNA binding"/>
    <property type="evidence" value="ECO:0007669"/>
    <property type="project" value="InterPro"/>
</dbReference>
<dbReference type="InterPro" id="IPR027417">
    <property type="entry name" value="P-loop_NTPase"/>
</dbReference>
<dbReference type="Gene3D" id="3.30.450.20">
    <property type="entry name" value="PAS domain"/>
    <property type="match status" value="1"/>
</dbReference>
<dbReference type="Gene3D" id="3.40.50.300">
    <property type="entry name" value="P-loop containing nucleotide triphosphate hydrolases"/>
    <property type="match status" value="1"/>
</dbReference>
<dbReference type="PROSITE" id="PS00675">
    <property type="entry name" value="SIGMA54_INTERACT_1"/>
    <property type="match status" value="1"/>
</dbReference>
<organism evidence="6 7">
    <name type="scientific">Tindallia magadiensis</name>
    <dbReference type="NCBI Taxonomy" id="69895"/>
    <lineage>
        <taxon>Bacteria</taxon>
        <taxon>Bacillati</taxon>
        <taxon>Bacillota</taxon>
        <taxon>Clostridia</taxon>
        <taxon>Peptostreptococcales</taxon>
        <taxon>Tindalliaceae</taxon>
        <taxon>Tindallia</taxon>
    </lineage>
</organism>
<dbReference type="SMART" id="SM00382">
    <property type="entry name" value="AAA"/>
    <property type="match status" value="1"/>
</dbReference>
<evidence type="ECO:0000313" key="7">
    <source>
        <dbReference type="Proteomes" id="UP000199287"/>
    </source>
</evidence>
<reference evidence="7" key="1">
    <citation type="submission" date="2016-10" db="EMBL/GenBank/DDBJ databases">
        <authorList>
            <person name="Varghese N."/>
            <person name="Submissions S."/>
        </authorList>
    </citation>
    <scope>NUCLEOTIDE SEQUENCE [LARGE SCALE GENOMIC DNA]</scope>
    <source>
        <strain evidence="7">Z-7934</strain>
    </source>
</reference>
<evidence type="ECO:0000259" key="5">
    <source>
        <dbReference type="PROSITE" id="PS50045"/>
    </source>
</evidence>
<accession>A0A1I3H1A4</accession>
<dbReference type="Gene3D" id="1.10.10.60">
    <property type="entry name" value="Homeodomain-like"/>
    <property type="match status" value="1"/>
</dbReference>
<keyword evidence="6" id="KW-0238">DNA-binding</keyword>
<dbReference type="InterPro" id="IPR058031">
    <property type="entry name" value="AAA_lid_NorR"/>
</dbReference>
<dbReference type="PRINTS" id="PR01590">
    <property type="entry name" value="HTHFIS"/>
</dbReference>
<evidence type="ECO:0000256" key="2">
    <source>
        <dbReference type="ARBA" id="ARBA00022840"/>
    </source>
</evidence>
<dbReference type="InterPro" id="IPR009057">
    <property type="entry name" value="Homeodomain-like_sf"/>
</dbReference>
<dbReference type="SUPFAM" id="SSF55785">
    <property type="entry name" value="PYP-like sensor domain (PAS domain)"/>
    <property type="match status" value="1"/>
</dbReference>
<dbReference type="PANTHER" id="PTHR32071">
    <property type="entry name" value="TRANSCRIPTIONAL REGULATORY PROTEIN"/>
    <property type="match status" value="1"/>
</dbReference>
<keyword evidence="3" id="KW-0805">Transcription regulation</keyword>
<dbReference type="Pfam" id="PF25601">
    <property type="entry name" value="AAA_lid_14"/>
    <property type="match status" value="1"/>
</dbReference>
<evidence type="ECO:0000256" key="1">
    <source>
        <dbReference type="ARBA" id="ARBA00022741"/>
    </source>
</evidence>
<dbReference type="PANTHER" id="PTHR32071:SF57">
    <property type="entry name" value="C4-DICARBOXYLATE TRANSPORT TRANSCRIPTIONAL REGULATORY PROTEIN DCTD"/>
    <property type="match status" value="1"/>
</dbReference>
<dbReference type="PROSITE" id="PS50045">
    <property type="entry name" value="SIGMA54_INTERACT_4"/>
    <property type="match status" value="1"/>
</dbReference>
<protein>
    <submittedName>
        <fullName evidence="6">Transcriptional regulator containing PAS, AAA-type ATPase, and DNA-binding Fis domains</fullName>
    </submittedName>
</protein>
<dbReference type="CDD" id="cd00009">
    <property type="entry name" value="AAA"/>
    <property type="match status" value="1"/>
</dbReference>